<evidence type="ECO:0000256" key="2">
    <source>
        <dbReference type="ARBA" id="ARBA00022723"/>
    </source>
</evidence>
<evidence type="ECO:0000256" key="5">
    <source>
        <dbReference type="SAM" id="MobiDB-lite"/>
    </source>
</evidence>
<dbReference type="RefSeq" id="WP_191807927.1">
    <property type="nucleotide sequence ID" value="NZ_JACSQD010000004.1"/>
</dbReference>
<keyword evidence="4" id="KW-0186">Copper</keyword>
<name>A0ABR8USQ0_9MICC</name>
<dbReference type="PANTHER" id="PTHR34820:SF4">
    <property type="entry name" value="INNER MEMBRANE PROTEIN YEBZ"/>
    <property type="match status" value="1"/>
</dbReference>
<keyword evidence="6" id="KW-0812">Transmembrane</keyword>
<evidence type="ECO:0000256" key="3">
    <source>
        <dbReference type="ARBA" id="ARBA00022729"/>
    </source>
</evidence>
<protein>
    <submittedName>
        <fullName evidence="9">Copper resistance protein CopC</fullName>
    </submittedName>
</protein>
<dbReference type="EMBL" id="JACSQD010000004">
    <property type="protein sequence ID" value="MBD7995607.1"/>
    <property type="molecule type" value="Genomic_DNA"/>
</dbReference>
<dbReference type="Gene3D" id="2.60.40.1220">
    <property type="match status" value="1"/>
</dbReference>
<keyword evidence="3 7" id="KW-0732">Signal</keyword>
<dbReference type="InterPro" id="IPR014756">
    <property type="entry name" value="Ig_E-set"/>
</dbReference>
<comment type="subcellular location">
    <subcellularLocation>
        <location evidence="1">Cell envelope</location>
    </subcellularLocation>
</comment>
<dbReference type="SUPFAM" id="SSF81296">
    <property type="entry name" value="E set domains"/>
    <property type="match status" value="1"/>
</dbReference>
<sequence length="213" mass="21548">MTTSLFQHARTRATLLAAALFGALALFLVAAPPALAHDELVSATPADGTVLAEAPTEVELVFSSALMDLGNQVIVADASGTNLAESEPVLNRETLVQKLPALDDGEYQVTWRAVSSDGHPITGAFSFTVGAPVASGAATDQAEAGTAAATPTAEATTPAPEESATALAPGETTSTVTFGPLGWVLTALGGALIGVIIYVIVVVVNKRRRGGNA</sequence>
<reference evidence="9 10" key="1">
    <citation type="submission" date="2020-08" db="EMBL/GenBank/DDBJ databases">
        <title>A Genomic Blueprint of the Chicken Gut Microbiome.</title>
        <authorList>
            <person name="Gilroy R."/>
            <person name="Ravi A."/>
            <person name="Getino M."/>
            <person name="Pursley I."/>
            <person name="Horton D.L."/>
            <person name="Alikhan N.-F."/>
            <person name="Baker D."/>
            <person name="Gharbi K."/>
            <person name="Hall N."/>
            <person name="Watson M."/>
            <person name="Adriaenssens E.M."/>
            <person name="Foster-Nyarko E."/>
            <person name="Jarju S."/>
            <person name="Secka A."/>
            <person name="Antonio M."/>
            <person name="Oren A."/>
            <person name="Chaudhuri R."/>
            <person name="La Ragione R.M."/>
            <person name="Hildebrand F."/>
            <person name="Pallen M.J."/>
        </authorList>
    </citation>
    <scope>NUCLEOTIDE SEQUENCE [LARGE SCALE GENOMIC DNA]</scope>
    <source>
        <strain evidence="9 10">Sa2CUA1</strain>
    </source>
</reference>
<feature type="chain" id="PRO_5046304823" evidence="7">
    <location>
        <begin position="37"/>
        <end position="213"/>
    </location>
</feature>
<evidence type="ECO:0000256" key="7">
    <source>
        <dbReference type="SAM" id="SignalP"/>
    </source>
</evidence>
<keyword evidence="10" id="KW-1185">Reference proteome</keyword>
<dbReference type="PANTHER" id="PTHR34820">
    <property type="entry name" value="INNER MEMBRANE PROTEIN YEBZ"/>
    <property type="match status" value="1"/>
</dbReference>
<feature type="compositionally biased region" description="Low complexity" evidence="5">
    <location>
        <begin position="138"/>
        <end position="169"/>
    </location>
</feature>
<evidence type="ECO:0000256" key="1">
    <source>
        <dbReference type="ARBA" id="ARBA00004196"/>
    </source>
</evidence>
<comment type="caution">
    <text evidence="9">The sequence shown here is derived from an EMBL/GenBank/DDBJ whole genome shotgun (WGS) entry which is preliminary data.</text>
</comment>
<dbReference type="InterPro" id="IPR014755">
    <property type="entry name" value="Cu-Rt/internalin_Ig-like"/>
</dbReference>
<feature type="domain" description="CopC" evidence="8">
    <location>
        <begin position="37"/>
        <end position="129"/>
    </location>
</feature>
<evidence type="ECO:0000313" key="9">
    <source>
        <dbReference type="EMBL" id="MBD7995607.1"/>
    </source>
</evidence>
<dbReference type="Pfam" id="PF04234">
    <property type="entry name" value="CopC"/>
    <property type="match status" value="1"/>
</dbReference>
<keyword evidence="6" id="KW-0472">Membrane</keyword>
<keyword evidence="6" id="KW-1133">Transmembrane helix</keyword>
<proteinExistence type="predicted"/>
<evidence type="ECO:0000256" key="4">
    <source>
        <dbReference type="ARBA" id="ARBA00023008"/>
    </source>
</evidence>
<organism evidence="9 10">
    <name type="scientific">Arthrobacter gallicola</name>
    <dbReference type="NCBI Taxonomy" id="2762225"/>
    <lineage>
        <taxon>Bacteria</taxon>
        <taxon>Bacillati</taxon>
        <taxon>Actinomycetota</taxon>
        <taxon>Actinomycetes</taxon>
        <taxon>Micrococcales</taxon>
        <taxon>Micrococcaceae</taxon>
        <taxon>Arthrobacter</taxon>
    </lineage>
</organism>
<evidence type="ECO:0000313" key="10">
    <source>
        <dbReference type="Proteomes" id="UP000609874"/>
    </source>
</evidence>
<dbReference type="Proteomes" id="UP000609874">
    <property type="component" value="Unassembled WGS sequence"/>
</dbReference>
<feature type="signal peptide" evidence="7">
    <location>
        <begin position="1"/>
        <end position="36"/>
    </location>
</feature>
<dbReference type="InterPro" id="IPR032694">
    <property type="entry name" value="CopC/D"/>
</dbReference>
<dbReference type="InterPro" id="IPR007348">
    <property type="entry name" value="CopC_dom"/>
</dbReference>
<evidence type="ECO:0000259" key="8">
    <source>
        <dbReference type="Pfam" id="PF04234"/>
    </source>
</evidence>
<gene>
    <name evidence="9" type="ORF">H9639_09895</name>
</gene>
<accession>A0ABR8USQ0</accession>
<feature type="region of interest" description="Disordered" evidence="5">
    <location>
        <begin position="138"/>
        <end position="171"/>
    </location>
</feature>
<feature type="transmembrane region" description="Helical" evidence="6">
    <location>
        <begin position="181"/>
        <end position="204"/>
    </location>
</feature>
<keyword evidence="2" id="KW-0479">Metal-binding</keyword>
<evidence type="ECO:0000256" key="6">
    <source>
        <dbReference type="SAM" id="Phobius"/>
    </source>
</evidence>